<dbReference type="Proteomes" id="UP000441336">
    <property type="component" value="Unassembled WGS sequence"/>
</dbReference>
<evidence type="ECO:0000313" key="1">
    <source>
        <dbReference type="EMBL" id="MVN78659.1"/>
    </source>
</evidence>
<reference evidence="1 2" key="1">
    <citation type="submission" date="2019-12" db="EMBL/GenBank/DDBJ databases">
        <title>Hymenobacter sp. HMF4947 Genome sequencing and assembly.</title>
        <authorList>
            <person name="Kang H."/>
            <person name="Cha I."/>
            <person name="Kim H."/>
            <person name="Joh K."/>
        </authorList>
    </citation>
    <scope>NUCLEOTIDE SEQUENCE [LARGE SCALE GENOMIC DNA]</scope>
    <source>
        <strain evidence="1 2">HMF4947</strain>
    </source>
</reference>
<protein>
    <submittedName>
        <fullName evidence="1">Uncharacterized protein</fullName>
    </submittedName>
</protein>
<accession>A0A7K1TJT7</accession>
<gene>
    <name evidence="1" type="ORF">GO988_20185</name>
</gene>
<name>A0A7K1TJT7_9BACT</name>
<keyword evidence="2" id="KW-1185">Reference proteome</keyword>
<sequence>MRVALELEFPDEQAASVMRQLQSLPEMTIRFLKMDAQARATDPLSSKEPLSEQEQHALLDQVFGSWQQEEGEEDLLSQIYGARRDAPREVNL</sequence>
<comment type="caution">
    <text evidence="1">The sequence shown here is derived from an EMBL/GenBank/DDBJ whole genome shotgun (WGS) entry which is preliminary data.</text>
</comment>
<dbReference type="AlphaFoldDB" id="A0A7K1TJT7"/>
<dbReference type="EMBL" id="WQKZ01000006">
    <property type="protein sequence ID" value="MVN78659.1"/>
    <property type="molecule type" value="Genomic_DNA"/>
</dbReference>
<proteinExistence type="predicted"/>
<evidence type="ECO:0000313" key="2">
    <source>
        <dbReference type="Proteomes" id="UP000441336"/>
    </source>
</evidence>
<dbReference type="RefSeq" id="WP_157569002.1">
    <property type="nucleotide sequence ID" value="NZ_WQKZ01000006.1"/>
</dbReference>
<organism evidence="1 2">
    <name type="scientific">Hymenobacter ginkgonis</name>
    <dbReference type="NCBI Taxonomy" id="2682976"/>
    <lineage>
        <taxon>Bacteria</taxon>
        <taxon>Pseudomonadati</taxon>
        <taxon>Bacteroidota</taxon>
        <taxon>Cytophagia</taxon>
        <taxon>Cytophagales</taxon>
        <taxon>Hymenobacteraceae</taxon>
        <taxon>Hymenobacter</taxon>
    </lineage>
</organism>